<proteinExistence type="predicted"/>
<name>A0ABP0WQA0_9BRYO</name>
<protein>
    <submittedName>
        <fullName evidence="1">Uncharacterized protein</fullName>
    </submittedName>
</protein>
<gene>
    <name evidence="1" type="ORF">CSSPJE1EN1_LOCUS14506</name>
</gene>
<sequence length="158" mass="17463">MQLQINEVWFVIIKDQCFPNSASGNWVLISVILEVMMIALKDDGCQQEQAILHKTRGAVAKVPSAPQPNKPWCLKPWNNLATQRRPHPQSTRTALDEAAPLGTASSQSYINHSASNGINGDNHAVDIDMLYDGYFRGLFPAENGRSNEASTSQTNEVR</sequence>
<evidence type="ECO:0000313" key="1">
    <source>
        <dbReference type="EMBL" id="CAK9269028.1"/>
    </source>
</evidence>
<organism evidence="1 2">
    <name type="scientific">Sphagnum jensenii</name>
    <dbReference type="NCBI Taxonomy" id="128206"/>
    <lineage>
        <taxon>Eukaryota</taxon>
        <taxon>Viridiplantae</taxon>
        <taxon>Streptophyta</taxon>
        <taxon>Embryophyta</taxon>
        <taxon>Bryophyta</taxon>
        <taxon>Sphagnophytina</taxon>
        <taxon>Sphagnopsida</taxon>
        <taxon>Sphagnales</taxon>
        <taxon>Sphagnaceae</taxon>
        <taxon>Sphagnum</taxon>
    </lineage>
</organism>
<accession>A0ABP0WQA0</accession>
<keyword evidence="2" id="KW-1185">Reference proteome</keyword>
<dbReference type="EMBL" id="OZ020097">
    <property type="protein sequence ID" value="CAK9269028.1"/>
    <property type="molecule type" value="Genomic_DNA"/>
</dbReference>
<reference evidence="1 2" key="1">
    <citation type="submission" date="2024-02" db="EMBL/GenBank/DDBJ databases">
        <authorList>
            <consortium name="ELIXIR-Norway"/>
            <consortium name="Elixir Norway"/>
        </authorList>
    </citation>
    <scope>NUCLEOTIDE SEQUENCE [LARGE SCALE GENOMIC DNA]</scope>
</reference>
<evidence type="ECO:0000313" key="2">
    <source>
        <dbReference type="Proteomes" id="UP001497444"/>
    </source>
</evidence>
<dbReference type="Proteomes" id="UP001497444">
    <property type="component" value="Chromosome 2"/>
</dbReference>